<dbReference type="GO" id="GO:0030060">
    <property type="term" value="F:L-malate dehydrogenase (NAD+) activity"/>
    <property type="evidence" value="ECO:0007669"/>
    <property type="project" value="UniProtKB-EC"/>
</dbReference>
<dbReference type="Proteomes" id="UP001597092">
    <property type="component" value="Unassembled WGS sequence"/>
</dbReference>
<keyword evidence="6 9" id="KW-0520">NAD</keyword>
<feature type="domain" description="Lactate/malate dehydrogenase C-terminal" evidence="12">
    <location>
        <begin position="163"/>
        <end position="315"/>
    </location>
</feature>
<dbReference type="GO" id="GO:0006099">
    <property type="term" value="P:tricarboxylic acid cycle"/>
    <property type="evidence" value="ECO:0007669"/>
    <property type="project" value="UniProtKB-KW"/>
</dbReference>
<keyword evidence="4" id="KW-0816">Tricarboxylic acid cycle</keyword>
<evidence type="ECO:0000256" key="10">
    <source>
        <dbReference type="RuleBase" id="RU003369"/>
    </source>
</evidence>
<dbReference type="PRINTS" id="PR00086">
    <property type="entry name" value="LLDHDRGNASE"/>
</dbReference>
<feature type="active site" description="Proton acceptor" evidence="8">
    <location>
        <position position="189"/>
    </location>
</feature>
<dbReference type="InterPro" id="IPR036291">
    <property type="entry name" value="NAD(P)-bd_dom_sf"/>
</dbReference>
<dbReference type="SUPFAM" id="SSF51735">
    <property type="entry name" value="NAD(P)-binding Rossmann-fold domains"/>
    <property type="match status" value="1"/>
</dbReference>
<evidence type="ECO:0000256" key="4">
    <source>
        <dbReference type="ARBA" id="ARBA00022532"/>
    </source>
</evidence>
<dbReference type="SUPFAM" id="SSF56327">
    <property type="entry name" value="LDH C-terminal domain-like"/>
    <property type="match status" value="1"/>
</dbReference>
<evidence type="ECO:0000256" key="9">
    <source>
        <dbReference type="PIRSR" id="PIRSR000102-3"/>
    </source>
</evidence>
<dbReference type="Gene3D" id="3.40.50.720">
    <property type="entry name" value="NAD(P)-binding Rossmann-like Domain"/>
    <property type="match status" value="1"/>
</dbReference>
<name>A0ABD6DPN8_9EURY</name>
<dbReference type="Pfam" id="PF02866">
    <property type="entry name" value="Ldh_1_C"/>
    <property type="match status" value="1"/>
</dbReference>
<evidence type="ECO:0000256" key="7">
    <source>
        <dbReference type="ARBA" id="ARBA00048313"/>
    </source>
</evidence>
<feature type="binding site" evidence="9">
    <location>
        <begin position="7"/>
        <end position="13"/>
    </location>
    <ligand>
        <name>NAD(+)</name>
        <dbReference type="ChEBI" id="CHEBI:57540"/>
    </ligand>
</feature>
<organism evidence="13 14">
    <name type="scientific">Halobellus litoreus</name>
    <dbReference type="NCBI Taxonomy" id="755310"/>
    <lineage>
        <taxon>Archaea</taxon>
        <taxon>Methanobacteriati</taxon>
        <taxon>Methanobacteriota</taxon>
        <taxon>Stenosarchaea group</taxon>
        <taxon>Halobacteria</taxon>
        <taxon>Halobacteriales</taxon>
        <taxon>Haloferacaceae</taxon>
        <taxon>Halobellus</taxon>
    </lineage>
</organism>
<dbReference type="EC" id="1.1.1.37" evidence="3"/>
<comment type="function">
    <text evidence="1">Catalyzes the reversible oxidation of malate to oxaloacetate.</text>
</comment>
<evidence type="ECO:0000256" key="1">
    <source>
        <dbReference type="ARBA" id="ARBA00003966"/>
    </source>
</evidence>
<dbReference type="PANTHER" id="PTHR43128">
    <property type="entry name" value="L-2-HYDROXYCARBOXYLATE DEHYDROGENASE (NAD(P)(+))"/>
    <property type="match status" value="1"/>
</dbReference>
<feature type="domain" description="Lactate/malate dehydrogenase N-terminal" evidence="11">
    <location>
        <begin position="2"/>
        <end position="157"/>
    </location>
</feature>
<comment type="catalytic activity">
    <reaction evidence="7">
        <text>(S)-malate + NAD(+) = oxaloacetate + NADH + H(+)</text>
        <dbReference type="Rhea" id="RHEA:21432"/>
        <dbReference type="ChEBI" id="CHEBI:15378"/>
        <dbReference type="ChEBI" id="CHEBI:15589"/>
        <dbReference type="ChEBI" id="CHEBI:16452"/>
        <dbReference type="ChEBI" id="CHEBI:57540"/>
        <dbReference type="ChEBI" id="CHEBI:57945"/>
        <dbReference type="EC" id="1.1.1.37"/>
    </reaction>
</comment>
<dbReference type="RefSeq" id="WP_256308374.1">
    <property type="nucleotide sequence ID" value="NZ_JANHAW010000002.1"/>
</dbReference>
<sequence>MHVGIIGGASTIGSTLAYSLVCDDPRHSVMLFEEALDAAWGHATDLTHASYHLADPPLSETDEIGEVRYAPTDEIGDFDLDAIVITARVPPSDDDTQRGARGARARELDANLPLIDDIADALDALEPVPTVVVTNPVDRIVYRLWNRLGWPRSTVLGFSLAETARVADAIARRRDVHPTRVSCPTMGEHGERVVPVFSRATVDGTPASFTRAERREIVDEILEVPFEIAEKRGIGDSSRWVSAAGLLRVLRGVSASTPTDPLCLSVPLDGEYGFTDAALSVPVTLADGGIDRTIEWDLDVSEADRLREAYDAVRADVRRFDQ</sequence>
<dbReference type="PANTHER" id="PTHR43128:SF16">
    <property type="entry name" value="L-LACTATE DEHYDROGENASE"/>
    <property type="match status" value="1"/>
</dbReference>
<dbReference type="PIRSF" id="PIRSF000102">
    <property type="entry name" value="Lac_mal_DH"/>
    <property type="match status" value="1"/>
</dbReference>
<dbReference type="InterPro" id="IPR001236">
    <property type="entry name" value="Lactate/malate_DH_N"/>
</dbReference>
<dbReference type="InterPro" id="IPR015955">
    <property type="entry name" value="Lactate_DH/Glyco_Ohase_4_C"/>
</dbReference>
<evidence type="ECO:0000256" key="3">
    <source>
        <dbReference type="ARBA" id="ARBA00012995"/>
    </source>
</evidence>
<evidence type="ECO:0000256" key="5">
    <source>
        <dbReference type="ARBA" id="ARBA00023002"/>
    </source>
</evidence>
<evidence type="ECO:0000256" key="2">
    <source>
        <dbReference type="ARBA" id="ARBA00008104"/>
    </source>
</evidence>
<evidence type="ECO:0000313" key="13">
    <source>
        <dbReference type="EMBL" id="MFD1684124.1"/>
    </source>
</evidence>
<feature type="binding site" evidence="9">
    <location>
        <position position="111"/>
    </location>
    <ligand>
        <name>NAD(+)</name>
        <dbReference type="ChEBI" id="CHEBI:57540"/>
    </ligand>
</feature>
<dbReference type="Gene3D" id="3.90.110.10">
    <property type="entry name" value="Lactate dehydrogenase/glycoside hydrolase, family 4, C-terminal"/>
    <property type="match status" value="1"/>
</dbReference>
<dbReference type="AlphaFoldDB" id="A0ABD6DPN8"/>
<dbReference type="InterPro" id="IPR022383">
    <property type="entry name" value="Lactate/malate_DH_C"/>
</dbReference>
<comment type="caution">
    <text evidence="13">The sequence shown here is derived from an EMBL/GenBank/DDBJ whole genome shotgun (WGS) entry which is preliminary data.</text>
</comment>
<accession>A0ABD6DPN8</accession>
<comment type="similarity">
    <text evidence="2 10">Belongs to the LDH/MDH superfamily.</text>
</comment>
<keyword evidence="14" id="KW-1185">Reference proteome</keyword>
<proteinExistence type="inferred from homology"/>
<dbReference type="InterPro" id="IPR001557">
    <property type="entry name" value="L-lactate/malate_DH"/>
</dbReference>
<evidence type="ECO:0000259" key="12">
    <source>
        <dbReference type="Pfam" id="PF02866"/>
    </source>
</evidence>
<reference evidence="13 14" key="1">
    <citation type="journal article" date="2019" name="Int. J. Syst. Evol. Microbiol.">
        <title>The Global Catalogue of Microorganisms (GCM) 10K type strain sequencing project: providing services to taxonomists for standard genome sequencing and annotation.</title>
        <authorList>
            <consortium name="The Broad Institute Genomics Platform"/>
            <consortium name="The Broad Institute Genome Sequencing Center for Infectious Disease"/>
            <person name="Wu L."/>
            <person name="Ma J."/>
        </authorList>
    </citation>
    <scope>NUCLEOTIDE SEQUENCE [LARGE SCALE GENOMIC DNA]</scope>
    <source>
        <strain evidence="13 14">CGMCC 1.10387</strain>
    </source>
</reference>
<protein>
    <recommendedName>
        <fullName evidence="3">malate dehydrogenase</fullName>
        <ecNumber evidence="3">1.1.1.37</ecNumber>
    </recommendedName>
</protein>
<gene>
    <name evidence="13" type="ORF">ACFSAS_00690</name>
</gene>
<evidence type="ECO:0000256" key="6">
    <source>
        <dbReference type="ARBA" id="ARBA00023027"/>
    </source>
</evidence>
<evidence type="ECO:0000259" key="11">
    <source>
        <dbReference type="Pfam" id="PF00056"/>
    </source>
</evidence>
<keyword evidence="5 10" id="KW-0560">Oxidoreductase</keyword>
<feature type="binding site" evidence="9">
    <location>
        <begin position="133"/>
        <end position="135"/>
    </location>
    <ligand>
        <name>NAD(+)</name>
        <dbReference type="ChEBI" id="CHEBI:57540"/>
    </ligand>
</feature>
<evidence type="ECO:0000313" key="14">
    <source>
        <dbReference type="Proteomes" id="UP001597092"/>
    </source>
</evidence>
<dbReference type="Pfam" id="PF00056">
    <property type="entry name" value="Ldh_1_N"/>
    <property type="match status" value="1"/>
</dbReference>
<evidence type="ECO:0000256" key="8">
    <source>
        <dbReference type="PIRSR" id="PIRSR000102-1"/>
    </source>
</evidence>
<dbReference type="EMBL" id="JBHUDP010000001">
    <property type="protein sequence ID" value="MFD1684124.1"/>
    <property type="molecule type" value="Genomic_DNA"/>
</dbReference>